<name>A0A7X2NPC0_9CLOT</name>
<proteinExistence type="predicted"/>
<gene>
    <name evidence="1" type="ORF">FYJ39_19315</name>
</gene>
<dbReference type="EMBL" id="VUMD01000030">
    <property type="protein sequence ID" value="MSS38599.1"/>
    <property type="molecule type" value="Genomic_DNA"/>
</dbReference>
<sequence>MARGYLYEIAKNPECLFCMDADEATLRYATNEFEWSEDLNPEEPQKDLLEFLEQLGAKISVDEEGRKQFQISEQVKQRYFHDRFHAMKQMVEQMTLETFSCDGISKLQELLEESYDNAVYLGDYENNKFLSFDQFIREAETNISYYIGSVILMH</sequence>
<protein>
    <submittedName>
        <fullName evidence="1">Uncharacterized protein</fullName>
    </submittedName>
</protein>
<organism evidence="1 2">
    <name type="scientific">Clostridium porci</name>
    <dbReference type="NCBI Taxonomy" id="2605778"/>
    <lineage>
        <taxon>Bacteria</taxon>
        <taxon>Bacillati</taxon>
        <taxon>Bacillota</taxon>
        <taxon>Clostridia</taxon>
        <taxon>Eubacteriales</taxon>
        <taxon>Clostridiaceae</taxon>
        <taxon>Clostridium</taxon>
    </lineage>
</organism>
<keyword evidence="2" id="KW-1185">Reference proteome</keyword>
<dbReference type="RefSeq" id="WP_154473987.1">
    <property type="nucleotide sequence ID" value="NZ_VUMD01000030.1"/>
</dbReference>
<evidence type="ECO:0000313" key="2">
    <source>
        <dbReference type="Proteomes" id="UP000429958"/>
    </source>
</evidence>
<dbReference type="AlphaFoldDB" id="A0A7X2NPC0"/>
<evidence type="ECO:0000313" key="1">
    <source>
        <dbReference type="EMBL" id="MSS38599.1"/>
    </source>
</evidence>
<comment type="caution">
    <text evidence="1">The sequence shown here is derived from an EMBL/GenBank/DDBJ whole genome shotgun (WGS) entry which is preliminary data.</text>
</comment>
<reference evidence="1 2" key="1">
    <citation type="submission" date="2019-08" db="EMBL/GenBank/DDBJ databases">
        <title>In-depth cultivation of the pig gut microbiome towards novel bacterial diversity and tailored functional studies.</title>
        <authorList>
            <person name="Wylensek D."/>
            <person name="Hitch T.C.A."/>
            <person name="Clavel T."/>
        </authorList>
    </citation>
    <scope>NUCLEOTIDE SEQUENCE [LARGE SCALE GENOMIC DNA]</scope>
    <source>
        <strain evidence="1 2">WCA-389-WT-23D1</strain>
    </source>
</reference>
<dbReference type="Proteomes" id="UP000429958">
    <property type="component" value="Unassembled WGS sequence"/>
</dbReference>
<accession>A0A7X2NPC0</accession>